<evidence type="ECO:0000256" key="1">
    <source>
        <dbReference type="ARBA" id="ARBA00001974"/>
    </source>
</evidence>
<keyword evidence="8" id="KW-0496">Mitochondrion</keyword>
<keyword evidence="3" id="KW-0285">Flavoprotein</keyword>
<sequence>REHRFVPNMSFIRRLTAVSTPGLSRSFSVSTPNNGTYSCKLLVIGGGTGGSATSAKFARRLPKHSVIILEPSKDHYYQPLWTLVGAGVVTLKDTWRQQANILSKNAQWIQDSAKTILPDENKVLTSDGHVINYEYLVVASGLINDYDKVPGLYQALEDKTSGVSSIYDAAYCEKTFSDIKRHKGGNAIFTYPDTLIKCPGAPQKIAYLADSFFNKTNVRSKTNIYYNTCLPVIFGVPKYAEELMKVVKRKNINVNYKTVLKEVRPEKKEAVFYNKDRMSEDIVMDYSILHVTPPMKTPDFLRSNQKLTDENGFLDVDKFTLQSNRYPNIYGIGDCTSTPNSKTAAAIAPQSYVLENNLLATMKKDDPKFKYNGYGACPLLTSYNTCILAEFVYGGIPHETLPFNQTHYYQPAFTMVGAGIKKMNQTCKPLSSILPPSITWIQDRAECFDPNTNLVVTGNGDKIYYEYLVVAVGIRNDYDKVIGLEQALDNPNCPVSTIYSPMYCSKTWDNIKNFSGGHALFTFPVKGGKCSGAAVKIMFLAQDYWKKKKIMDKTNITYNTGAEDMFGVPKYADVIRSLASSRGVVSNYEADLVEVSPKGAVFMGPGGETISFPYNMLHVTPPMAPQYCLQSCGELTNSTGYLDVDVNTLQHKRYPNVFGLGDCTCTPNSKTAAAVAPQSFVVGRNLSDVMASKPPSAKYNGYGACPLITSYKKGLLAEFMYDKKICETFPFNQAKEHRLIYQMDKYVFPYIYWNSLVKEVIKYILLIKIHLIEYEPVFVQRKSLIATLLSYLVFFYFKGAKNIPKWINNNKIITSVCKVVLKILMFLSIFDADCTKLHKNKI</sequence>
<dbReference type="Proteomes" id="UP000648187">
    <property type="component" value="Unassembled WGS sequence"/>
</dbReference>
<keyword evidence="19" id="KW-1185">Reference proteome</keyword>
<dbReference type="InterPro" id="IPR036188">
    <property type="entry name" value="FAD/NAD-bd_sf"/>
</dbReference>
<evidence type="ECO:0000256" key="5">
    <source>
        <dbReference type="ARBA" id="ARBA00022827"/>
    </source>
</evidence>
<gene>
    <name evidence="18" type="ORF">HW555_004662</name>
</gene>
<dbReference type="AlphaFoldDB" id="A0A835GLI2"/>
<evidence type="ECO:0000256" key="7">
    <source>
        <dbReference type="ARBA" id="ARBA00023002"/>
    </source>
</evidence>
<accession>A0A835GLI2</accession>
<comment type="subcellular location">
    <subcellularLocation>
        <location evidence="2">Mitochondrion</location>
    </subcellularLocation>
</comment>
<dbReference type="GO" id="GO:0070224">
    <property type="term" value="F:sulfide:quinone oxidoreductase activity"/>
    <property type="evidence" value="ECO:0007669"/>
    <property type="project" value="TreeGrafter"/>
</dbReference>
<dbReference type="Gene3D" id="3.50.50.100">
    <property type="match status" value="1"/>
</dbReference>
<comment type="catalytic activity">
    <reaction evidence="11">
        <text>a quinone + hydrogen sulfide + glutathione + H(+) = S-sulfanylglutathione + a quinol</text>
        <dbReference type="Rhea" id="RHEA:55156"/>
        <dbReference type="ChEBI" id="CHEBI:15378"/>
        <dbReference type="ChEBI" id="CHEBI:24646"/>
        <dbReference type="ChEBI" id="CHEBI:29919"/>
        <dbReference type="ChEBI" id="CHEBI:57925"/>
        <dbReference type="ChEBI" id="CHEBI:58905"/>
        <dbReference type="ChEBI" id="CHEBI:132124"/>
        <dbReference type="EC" id="1.8.5.8"/>
    </reaction>
    <physiologicalReaction direction="left-to-right" evidence="11">
        <dbReference type="Rhea" id="RHEA:55157"/>
    </physiologicalReaction>
</comment>
<evidence type="ECO:0000256" key="8">
    <source>
        <dbReference type="ARBA" id="ARBA00023128"/>
    </source>
</evidence>
<dbReference type="FunFam" id="3.50.50.60:FF:000034">
    <property type="entry name" value="sulfide:quinone oxidoreductase, mitochondrial"/>
    <property type="match status" value="2"/>
</dbReference>
<dbReference type="GO" id="GO:0005739">
    <property type="term" value="C:mitochondrion"/>
    <property type="evidence" value="ECO:0007669"/>
    <property type="project" value="UniProtKB-SubCell"/>
</dbReference>
<feature type="domain" description="FAD/NAD(P)-binding" evidence="17">
    <location>
        <begin position="238"/>
        <end position="345"/>
    </location>
</feature>
<evidence type="ECO:0000256" key="12">
    <source>
        <dbReference type="ARBA" id="ARBA00059167"/>
    </source>
</evidence>
<reference evidence="18" key="1">
    <citation type="submission" date="2020-08" db="EMBL/GenBank/DDBJ databases">
        <title>Spodoptera exigua strain:BAW_Kor-Di-RS1 Genome sequencing and assembly.</title>
        <authorList>
            <person name="Kim J."/>
            <person name="Nam H.Y."/>
            <person name="Kwon M."/>
            <person name="Choi J.H."/>
            <person name="Cho S.R."/>
            <person name="Kim G.-H."/>
        </authorList>
    </citation>
    <scope>NUCLEOTIDE SEQUENCE</scope>
    <source>
        <strain evidence="18">BAW_Kor-Di-RS1</strain>
        <tissue evidence="18">Whole-body</tissue>
    </source>
</reference>
<keyword evidence="6" id="KW-0809">Transit peptide</keyword>
<keyword evidence="5" id="KW-0274">FAD</keyword>
<keyword evidence="4" id="KW-0874">Quinone</keyword>
<protein>
    <recommendedName>
        <fullName evidence="15">Sulfide:quinone oxidoreductase, mitochondrial</fullName>
        <ecNumber evidence="14">1.8.5.8</ecNumber>
    </recommendedName>
    <alternativeName>
        <fullName evidence="16">Sulfide quinone oxidoreductase</fullName>
    </alternativeName>
</protein>
<evidence type="ECO:0000256" key="9">
    <source>
        <dbReference type="ARBA" id="ARBA00051038"/>
    </source>
</evidence>
<keyword evidence="7" id="KW-0560">Oxidoreductase</keyword>
<evidence type="ECO:0000256" key="10">
    <source>
        <dbReference type="ARBA" id="ARBA00052810"/>
    </source>
</evidence>
<feature type="non-terminal residue" evidence="18">
    <location>
        <position position="1"/>
    </location>
</feature>
<evidence type="ECO:0000256" key="2">
    <source>
        <dbReference type="ARBA" id="ARBA00004173"/>
    </source>
</evidence>
<comment type="cofactor">
    <cofactor evidence="1">
        <name>FAD</name>
        <dbReference type="ChEBI" id="CHEBI:57692"/>
    </cofactor>
</comment>
<dbReference type="EMBL" id="JACKWZ010000054">
    <property type="protein sequence ID" value="KAF9418513.1"/>
    <property type="molecule type" value="Genomic_DNA"/>
</dbReference>
<dbReference type="PANTHER" id="PTHR10632">
    <property type="entry name" value="SULFIDE:QUINONE OXIDOREDUCTASE"/>
    <property type="match status" value="1"/>
</dbReference>
<proteinExistence type="inferred from homology"/>
<feature type="domain" description="FAD/NAD(P)-binding" evidence="17">
    <location>
        <begin position="40"/>
        <end position="167"/>
    </location>
</feature>
<organism evidence="18 19">
    <name type="scientific">Spodoptera exigua</name>
    <name type="common">Beet armyworm</name>
    <name type="synonym">Noctua fulgens</name>
    <dbReference type="NCBI Taxonomy" id="7107"/>
    <lineage>
        <taxon>Eukaryota</taxon>
        <taxon>Metazoa</taxon>
        <taxon>Ecdysozoa</taxon>
        <taxon>Arthropoda</taxon>
        <taxon>Hexapoda</taxon>
        <taxon>Insecta</taxon>
        <taxon>Pterygota</taxon>
        <taxon>Neoptera</taxon>
        <taxon>Endopterygota</taxon>
        <taxon>Lepidoptera</taxon>
        <taxon>Glossata</taxon>
        <taxon>Ditrysia</taxon>
        <taxon>Noctuoidea</taxon>
        <taxon>Noctuidae</taxon>
        <taxon>Amphipyrinae</taxon>
        <taxon>Spodoptera</taxon>
    </lineage>
</organism>
<evidence type="ECO:0000256" key="6">
    <source>
        <dbReference type="ARBA" id="ARBA00022946"/>
    </source>
</evidence>
<dbReference type="GO" id="GO:0048038">
    <property type="term" value="F:quinone binding"/>
    <property type="evidence" value="ECO:0007669"/>
    <property type="project" value="UniProtKB-KW"/>
</dbReference>
<comment type="similarity">
    <text evidence="13">Belongs to the SQRD family.</text>
</comment>
<dbReference type="GO" id="GO:0070221">
    <property type="term" value="P:sulfide oxidation, using sulfide:quinone oxidoreductase"/>
    <property type="evidence" value="ECO:0007669"/>
    <property type="project" value="TreeGrafter"/>
</dbReference>
<evidence type="ECO:0000256" key="16">
    <source>
        <dbReference type="ARBA" id="ARBA00082958"/>
    </source>
</evidence>
<dbReference type="Pfam" id="PF07992">
    <property type="entry name" value="Pyr_redox_2"/>
    <property type="match status" value="2"/>
</dbReference>
<evidence type="ECO:0000256" key="11">
    <source>
        <dbReference type="ARBA" id="ARBA00052986"/>
    </source>
</evidence>
<dbReference type="InterPro" id="IPR023753">
    <property type="entry name" value="FAD/NAD-binding_dom"/>
</dbReference>
<dbReference type="EC" id="1.8.5.8" evidence="14"/>
<comment type="catalytic activity">
    <reaction evidence="10">
        <text>ubiquinone-10 + hydrogen sulfide + glutathione + H(+) = S-sulfanylglutathione + ubiquinol-10</text>
        <dbReference type="Rhea" id="RHEA:62608"/>
        <dbReference type="ChEBI" id="CHEBI:15378"/>
        <dbReference type="ChEBI" id="CHEBI:29919"/>
        <dbReference type="ChEBI" id="CHEBI:46245"/>
        <dbReference type="ChEBI" id="CHEBI:57925"/>
        <dbReference type="ChEBI" id="CHEBI:58905"/>
        <dbReference type="ChEBI" id="CHEBI:64183"/>
    </reaction>
    <physiologicalReaction direction="left-to-right" evidence="10">
        <dbReference type="Rhea" id="RHEA:62609"/>
    </physiologicalReaction>
</comment>
<comment type="catalytic activity">
    <reaction evidence="9">
        <text>ubiquinone-10 + hydrogen sulfide + sulfite + 2 H(+) = ubiquinol-10 + thiosulfate</text>
        <dbReference type="Rhea" id="RHEA:38359"/>
        <dbReference type="ChEBI" id="CHEBI:15378"/>
        <dbReference type="ChEBI" id="CHEBI:17359"/>
        <dbReference type="ChEBI" id="CHEBI:29919"/>
        <dbReference type="ChEBI" id="CHEBI:33542"/>
        <dbReference type="ChEBI" id="CHEBI:46245"/>
        <dbReference type="ChEBI" id="CHEBI:64183"/>
    </reaction>
    <physiologicalReaction direction="left-to-right" evidence="9">
        <dbReference type="Rhea" id="RHEA:38360"/>
    </physiologicalReaction>
</comment>
<dbReference type="GO" id="GO:0071949">
    <property type="term" value="F:FAD binding"/>
    <property type="evidence" value="ECO:0007669"/>
    <property type="project" value="TreeGrafter"/>
</dbReference>
<evidence type="ECO:0000313" key="19">
    <source>
        <dbReference type="Proteomes" id="UP000648187"/>
    </source>
</evidence>
<dbReference type="Gene3D" id="3.50.50.60">
    <property type="entry name" value="FAD/NAD(P)-binding domain"/>
    <property type="match status" value="2"/>
</dbReference>
<evidence type="ECO:0000313" key="18">
    <source>
        <dbReference type="EMBL" id="KAF9418513.1"/>
    </source>
</evidence>
<evidence type="ECO:0000256" key="14">
    <source>
        <dbReference type="ARBA" id="ARBA00066447"/>
    </source>
</evidence>
<dbReference type="GO" id="GO:0106436">
    <property type="term" value="F:glutathione-dependent sulfide quinone oxidoreductase activity"/>
    <property type="evidence" value="ECO:0007669"/>
    <property type="project" value="UniProtKB-EC"/>
</dbReference>
<evidence type="ECO:0000256" key="3">
    <source>
        <dbReference type="ARBA" id="ARBA00022630"/>
    </source>
</evidence>
<comment type="function">
    <text evidence="12">Catalyzes the oxidation of hydrogen sulfide with the help of a quinone, such as ubiquinone-10, giving rise to thiosulfate and ultimately to sulfane (molecular sulfur) atoms. Requires an additional electron acceptor; can use sulfite, sulfide or cyanide (in vitro). It is believed the in vivo electron acceptor is glutathione.</text>
</comment>
<evidence type="ECO:0000256" key="15">
    <source>
        <dbReference type="ARBA" id="ARBA00070160"/>
    </source>
</evidence>
<evidence type="ECO:0000256" key="13">
    <source>
        <dbReference type="ARBA" id="ARBA00060891"/>
    </source>
</evidence>
<evidence type="ECO:0000259" key="17">
    <source>
        <dbReference type="Pfam" id="PF07992"/>
    </source>
</evidence>
<comment type="caution">
    <text evidence="18">The sequence shown here is derived from an EMBL/GenBank/DDBJ whole genome shotgun (WGS) entry which is preliminary data.</text>
</comment>
<dbReference type="PANTHER" id="PTHR10632:SF2">
    <property type="entry name" value="SULFIDE:QUINONE OXIDOREDUCTASE, MITOCHONDRIAL"/>
    <property type="match status" value="1"/>
</dbReference>
<dbReference type="InterPro" id="IPR015904">
    <property type="entry name" value="Sulphide_quinone_reductase"/>
</dbReference>
<name>A0A835GLI2_SPOEX</name>
<evidence type="ECO:0000256" key="4">
    <source>
        <dbReference type="ARBA" id="ARBA00022719"/>
    </source>
</evidence>
<dbReference type="SUPFAM" id="SSF51905">
    <property type="entry name" value="FAD/NAD(P)-binding domain"/>
    <property type="match status" value="4"/>
</dbReference>